<protein>
    <recommendedName>
        <fullName evidence="3">DUF4919 domain-containing protein</fullName>
    </recommendedName>
</protein>
<dbReference type="Pfam" id="PF16266">
    <property type="entry name" value="DUF4919"/>
    <property type="match status" value="1"/>
</dbReference>
<reference evidence="1 2" key="1">
    <citation type="submission" date="2014-07" db="EMBL/GenBank/DDBJ databases">
        <title>Epilithonimonas lactis LMG 22401 Genome.</title>
        <authorList>
            <person name="Pipes S.E."/>
            <person name="Stropko S.J."/>
        </authorList>
    </citation>
    <scope>NUCLEOTIDE SEQUENCE [LARGE SCALE GENOMIC DNA]</scope>
    <source>
        <strain evidence="1 2">LMG 24401</strain>
    </source>
</reference>
<evidence type="ECO:0000313" key="1">
    <source>
        <dbReference type="EMBL" id="KFC23883.1"/>
    </source>
</evidence>
<dbReference type="EMBL" id="JPLY01000001">
    <property type="protein sequence ID" value="KFC23883.1"/>
    <property type="molecule type" value="Genomic_DNA"/>
</dbReference>
<name>A0A085BN38_9FLAO</name>
<accession>A0A085BN38</accession>
<comment type="caution">
    <text evidence="1">The sequence shown here is derived from an EMBL/GenBank/DDBJ whole genome shotgun (WGS) entry which is preliminary data.</text>
</comment>
<dbReference type="AlphaFoldDB" id="A0A085BN38"/>
<dbReference type="RefSeq" id="WP_034973977.1">
    <property type="nucleotide sequence ID" value="NZ_FOFI01000002.1"/>
</dbReference>
<dbReference type="Proteomes" id="UP000028623">
    <property type="component" value="Unassembled WGS sequence"/>
</dbReference>
<sequence>MNRIFLFFFLMMATFGFSQKSKINLDNIKKEIADNESEFYYQKMLFKYKGLPKSIDSVEAQHLYYGRTFLEKTVSTSDDEFKKLLKDFNKKNYPEAIAKTRDLLAKDPTNLDLLMIMLQCYDKLQDVKNFSYYLSQFKLLTSAILDSGDGKSEDSAFVVNSVGDEYILINVIQIPRQASRSSKPATGGMFDIWENNNTKTYIKVIYNDF</sequence>
<proteinExistence type="predicted"/>
<dbReference type="InterPro" id="IPR032578">
    <property type="entry name" value="DUF4919"/>
</dbReference>
<keyword evidence="2" id="KW-1185">Reference proteome</keyword>
<dbReference type="STRING" id="421072.SAMN04488097_1935"/>
<dbReference type="eggNOG" id="ENOG5033U08">
    <property type="taxonomic scope" value="Bacteria"/>
</dbReference>
<evidence type="ECO:0008006" key="3">
    <source>
        <dbReference type="Google" id="ProtNLM"/>
    </source>
</evidence>
<evidence type="ECO:0000313" key="2">
    <source>
        <dbReference type="Proteomes" id="UP000028623"/>
    </source>
</evidence>
<organism evidence="1 2">
    <name type="scientific">Epilithonimonas lactis</name>
    <dbReference type="NCBI Taxonomy" id="421072"/>
    <lineage>
        <taxon>Bacteria</taxon>
        <taxon>Pseudomonadati</taxon>
        <taxon>Bacteroidota</taxon>
        <taxon>Flavobacteriia</taxon>
        <taxon>Flavobacteriales</taxon>
        <taxon>Weeksellaceae</taxon>
        <taxon>Chryseobacterium group</taxon>
        <taxon>Epilithonimonas</taxon>
    </lineage>
</organism>
<dbReference type="OrthoDB" id="1245262at2"/>
<gene>
    <name evidence="1" type="ORF">IO89_04800</name>
</gene>